<gene>
    <name evidence="9" type="ORF">JK386_08350</name>
</gene>
<dbReference type="GO" id="GO:0006508">
    <property type="term" value="P:proteolysis"/>
    <property type="evidence" value="ECO:0007669"/>
    <property type="project" value="UniProtKB-KW"/>
</dbReference>
<feature type="transmembrane region" description="Helical" evidence="7">
    <location>
        <begin position="204"/>
        <end position="226"/>
    </location>
</feature>
<comment type="similarity">
    <text evidence="2">Belongs to the peptidase S54 family.</text>
</comment>
<comment type="caution">
    <text evidence="9">The sequence shown here is derived from an EMBL/GenBank/DDBJ whole genome shotgun (WGS) entry which is preliminary data.</text>
</comment>
<dbReference type="SUPFAM" id="SSF144091">
    <property type="entry name" value="Rhomboid-like"/>
    <property type="match status" value="1"/>
</dbReference>
<dbReference type="PANTHER" id="PTHR43731">
    <property type="entry name" value="RHOMBOID PROTEASE"/>
    <property type="match status" value="1"/>
</dbReference>
<dbReference type="GO" id="GO:0004252">
    <property type="term" value="F:serine-type endopeptidase activity"/>
    <property type="evidence" value="ECO:0007669"/>
    <property type="project" value="InterPro"/>
</dbReference>
<keyword evidence="10" id="KW-1185">Reference proteome</keyword>
<reference evidence="9" key="1">
    <citation type="submission" date="2021-01" db="EMBL/GenBank/DDBJ databases">
        <title>Novel species in genus Nocardioides.</title>
        <authorList>
            <person name="Zhang G."/>
        </authorList>
    </citation>
    <scope>NUCLEOTIDE SEQUENCE</scope>
    <source>
        <strain evidence="9">Zg-536</strain>
    </source>
</reference>
<evidence type="ECO:0000256" key="1">
    <source>
        <dbReference type="ARBA" id="ARBA00004141"/>
    </source>
</evidence>
<dbReference type="InterPro" id="IPR022764">
    <property type="entry name" value="Peptidase_S54_rhomboid_dom"/>
</dbReference>
<keyword evidence="5 7" id="KW-1133">Transmembrane helix</keyword>
<feature type="transmembrane region" description="Helical" evidence="7">
    <location>
        <begin position="233"/>
        <end position="250"/>
    </location>
</feature>
<evidence type="ECO:0000256" key="5">
    <source>
        <dbReference type="ARBA" id="ARBA00022989"/>
    </source>
</evidence>
<evidence type="ECO:0000256" key="7">
    <source>
        <dbReference type="SAM" id="Phobius"/>
    </source>
</evidence>
<dbReference type="PANTHER" id="PTHR43731:SF14">
    <property type="entry name" value="PRESENILIN-ASSOCIATED RHOMBOID-LIKE PROTEIN, MITOCHONDRIAL"/>
    <property type="match status" value="1"/>
</dbReference>
<name>A0A939BY27_9ACTN</name>
<sequence>MSNPPVGVPTCYRHPDRETWIRCQRCERPICPDCMNEAAVGFQCPDCVAEGRRTVRQAQAAYGGAPSRNPGATSLTLIGINAVVWVLITATGGGNSRLLDWILLRPRGLCVDGNLAYSVSRQVCESRAGAEWLPGVTDGAFWQLVTSTFTHVQPLHLGFNLLAIWVLGPQLEQVLGRVRYLAVYLLSGLAGSVAVYWLSNEYGATVGASGAVFGLIGALIVVGLKVRANVQSLFLWLGINVVLTFTVSNLSWQGHLGGLLGGSVVTAIIVLAPRTRRAQVQAAGLSAFALLLVAAIVARALVLT</sequence>
<protein>
    <submittedName>
        <fullName evidence="9">Rhomboid family intramembrane serine protease</fullName>
    </submittedName>
</protein>
<evidence type="ECO:0000256" key="4">
    <source>
        <dbReference type="ARBA" id="ARBA00022801"/>
    </source>
</evidence>
<feature type="transmembrane region" description="Helical" evidence="7">
    <location>
        <begin position="280"/>
        <end position="302"/>
    </location>
</feature>
<feature type="transmembrane region" description="Helical" evidence="7">
    <location>
        <begin position="256"/>
        <end position="273"/>
    </location>
</feature>
<dbReference type="Proteomes" id="UP000663791">
    <property type="component" value="Unassembled WGS sequence"/>
</dbReference>
<dbReference type="GO" id="GO:0016020">
    <property type="term" value="C:membrane"/>
    <property type="evidence" value="ECO:0007669"/>
    <property type="project" value="UniProtKB-SubCell"/>
</dbReference>
<organism evidence="9 10">
    <name type="scientific">Nocardioides faecalis</name>
    <dbReference type="NCBI Taxonomy" id="2803858"/>
    <lineage>
        <taxon>Bacteria</taxon>
        <taxon>Bacillati</taxon>
        <taxon>Actinomycetota</taxon>
        <taxon>Actinomycetes</taxon>
        <taxon>Propionibacteriales</taxon>
        <taxon>Nocardioidaceae</taxon>
        <taxon>Nocardioides</taxon>
    </lineage>
</organism>
<keyword evidence="6 7" id="KW-0472">Membrane</keyword>
<dbReference type="RefSeq" id="WP_205291219.1">
    <property type="nucleotide sequence ID" value="NZ_CP074406.1"/>
</dbReference>
<keyword evidence="9" id="KW-0645">Protease</keyword>
<feature type="transmembrane region" description="Helical" evidence="7">
    <location>
        <begin position="180"/>
        <end position="198"/>
    </location>
</feature>
<evidence type="ECO:0000256" key="2">
    <source>
        <dbReference type="ARBA" id="ARBA00009045"/>
    </source>
</evidence>
<dbReference type="Gene3D" id="1.20.1540.10">
    <property type="entry name" value="Rhomboid-like"/>
    <property type="match status" value="1"/>
</dbReference>
<evidence type="ECO:0000256" key="3">
    <source>
        <dbReference type="ARBA" id="ARBA00022692"/>
    </source>
</evidence>
<dbReference type="AlphaFoldDB" id="A0A939BY27"/>
<dbReference type="InterPro" id="IPR050925">
    <property type="entry name" value="Rhomboid_protease_S54"/>
</dbReference>
<dbReference type="EMBL" id="JAERTX010000006">
    <property type="protein sequence ID" value="MBM9459913.1"/>
    <property type="molecule type" value="Genomic_DNA"/>
</dbReference>
<dbReference type="InterPro" id="IPR035952">
    <property type="entry name" value="Rhomboid-like_sf"/>
</dbReference>
<evidence type="ECO:0000259" key="8">
    <source>
        <dbReference type="Pfam" id="PF01694"/>
    </source>
</evidence>
<evidence type="ECO:0000256" key="6">
    <source>
        <dbReference type="ARBA" id="ARBA00023136"/>
    </source>
</evidence>
<accession>A0A939BY27</accession>
<proteinExistence type="inferred from homology"/>
<comment type="subcellular location">
    <subcellularLocation>
        <location evidence="1">Membrane</location>
        <topology evidence="1">Multi-pass membrane protein</topology>
    </subcellularLocation>
</comment>
<keyword evidence="3 7" id="KW-0812">Transmembrane</keyword>
<dbReference type="Pfam" id="PF01694">
    <property type="entry name" value="Rhomboid"/>
    <property type="match status" value="1"/>
</dbReference>
<feature type="domain" description="Peptidase S54 rhomboid" evidence="8">
    <location>
        <begin position="139"/>
        <end position="269"/>
    </location>
</feature>
<evidence type="ECO:0000313" key="9">
    <source>
        <dbReference type="EMBL" id="MBM9459913.1"/>
    </source>
</evidence>
<evidence type="ECO:0000313" key="10">
    <source>
        <dbReference type="Proteomes" id="UP000663791"/>
    </source>
</evidence>
<keyword evidence="4" id="KW-0378">Hydrolase</keyword>